<proteinExistence type="predicted"/>
<reference evidence="1" key="1">
    <citation type="submission" date="2021-05" db="EMBL/GenBank/DDBJ databases">
        <authorList>
            <person name="Alioto T."/>
            <person name="Alioto T."/>
            <person name="Gomez Garrido J."/>
        </authorList>
    </citation>
    <scope>NUCLEOTIDE SEQUENCE</scope>
</reference>
<name>A0A8D8Z035_9HEMI</name>
<organism evidence="1">
    <name type="scientific">Cacopsylla melanoneura</name>
    <dbReference type="NCBI Taxonomy" id="428564"/>
    <lineage>
        <taxon>Eukaryota</taxon>
        <taxon>Metazoa</taxon>
        <taxon>Ecdysozoa</taxon>
        <taxon>Arthropoda</taxon>
        <taxon>Hexapoda</taxon>
        <taxon>Insecta</taxon>
        <taxon>Pterygota</taxon>
        <taxon>Neoptera</taxon>
        <taxon>Paraneoptera</taxon>
        <taxon>Hemiptera</taxon>
        <taxon>Sternorrhyncha</taxon>
        <taxon>Psylloidea</taxon>
        <taxon>Psyllidae</taxon>
        <taxon>Psyllinae</taxon>
        <taxon>Cacopsylla</taxon>
    </lineage>
</organism>
<dbReference type="EMBL" id="HBUF01406971">
    <property type="protein sequence ID" value="CAG6738257.1"/>
    <property type="molecule type" value="Transcribed_RNA"/>
</dbReference>
<protein>
    <submittedName>
        <fullName evidence="1">Uncharacterized protein</fullName>
    </submittedName>
</protein>
<sequence>MISVSKILISKFQLRFQLVFRLPFEHKLAKRYRKRSYLFWQPCPIVSGCQPCLNETEKFCSIKNSLYLYLTVHYYYQPKSKRIVVVNKVLCVFCVDFNFNLCLFINCQFLNFLFREKLEPIISKL</sequence>
<accession>A0A8D8Z035</accession>
<dbReference type="AlphaFoldDB" id="A0A8D8Z035"/>
<evidence type="ECO:0000313" key="1">
    <source>
        <dbReference type="EMBL" id="CAG6738257.1"/>
    </source>
</evidence>